<name>H5SRL9_ACEAU</name>
<evidence type="ECO:0000313" key="5">
    <source>
        <dbReference type="EMBL" id="BAL58736.1"/>
    </source>
</evidence>
<dbReference type="PANTHER" id="PTHR11559">
    <property type="entry name" value="CARBOXYLESTERASE"/>
    <property type="match status" value="1"/>
</dbReference>
<accession>H5SRL9</accession>
<dbReference type="PROSITE" id="PS00122">
    <property type="entry name" value="CARBOXYLESTERASE_B_1"/>
    <property type="match status" value="1"/>
</dbReference>
<dbReference type="EC" id="3.1.1.-" evidence="3"/>
<dbReference type="ESTHER" id="9bact-h5srl9">
    <property type="family name" value="Carb_B_Bacteria"/>
</dbReference>
<comment type="similarity">
    <text evidence="1 3">Belongs to the type-B carboxylesterase/lipase family.</text>
</comment>
<dbReference type="InterPro" id="IPR050309">
    <property type="entry name" value="Type-B_Carboxylest/Lipase"/>
</dbReference>
<reference evidence="5" key="1">
    <citation type="journal article" date="2005" name="Environ. Microbiol.">
        <title>Genetic and functional properties of uncultivated thermophilic crenarchaeotes from a subsurface gold mine as revealed by analysis of genome fragments.</title>
        <authorList>
            <person name="Nunoura T."/>
            <person name="Hirayama H."/>
            <person name="Takami H."/>
            <person name="Oida H."/>
            <person name="Nishi S."/>
            <person name="Shimamura S."/>
            <person name="Suzuki Y."/>
            <person name="Inagaki F."/>
            <person name="Takai K."/>
            <person name="Nealson K.H."/>
            <person name="Horikoshi K."/>
        </authorList>
    </citation>
    <scope>NUCLEOTIDE SEQUENCE</scope>
</reference>
<dbReference type="SUPFAM" id="SSF53474">
    <property type="entry name" value="alpha/beta-Hydrolases"/>
    <property type="match status" value="1"/>
</dbReference>
<dbReference type="InterPro" id="IPR019826">
    <property type="entry name" value="Carboxylesterase_B_AS"/>
</dbReference>
<dbReference type="InterPro" id="IPR002018">
    <property type="entry name" value="CarbesteraseB"/>
</dbReference>
<evidence type="ECO:0000256" key="2">
    <source>
        <dbReference type="ARBA" id="ARBA00022801"/>
    </source>
</evidence>
<evidence type="ECO:0000256" key="1">
    <source>
        <dbReference type="ARBA" id="ARBA00005964"/>
    </source>
</evidence>
<dbReference type="InterPro" id="IPR029058">
    <property type="entry name" value="AB_hydrolase_fold"/>
</dbReference>
<keyword evidence="2 3" id="KW-0378">Hydrolase</keyword>
<protein>
    <recommendedName>
        <fullName evidence="3">Carboxylic ester hydrolase</fullName>
        <ecNumber evidence="3">3.1.1.-</ecNumber>
    </recommendedName>
</protein>
<feature type="signal peptide" evidence="3">
    <location>
        <begin position="1"/>
        <end position="22"/>
    </location>
</feature>
<gene>
    <name evidence="5" type="ORF">HGMM_OP2C284</name>
</gene>
<dbReference type="Gene3D" id="3.40.50.1820">
    <property type="entry name" value="alpha/beta hydrolase"/>
    <property type="match status" value="1"/>
</dbReference>
<dbReference type="Pfam" id="PF00135">
    <property type="entry name" value="COesterase"/>
    <property type="match status" value="1"/>
</dbReference>
<feature type="domain" description="Carboxylesterase type B" evidence="4">
    <location>
        <begin position="31"/>
        <end position="524"/>
    </location>
</feature>
<keyword evidence="3" id="KW-0732">Signal</keyword>
<reference evidence="5" key="2">
    <citation type="journal article" date="2012" name="PLoS ONE">
        <title>A Deeply Branching Thermophilic Bacterium with an Ancient Acetyl-CoA Pathway Dominates a Subsurface Ecosystem.</title>
        <authorList>
            <person name="Takami H."/>
            <person name="Noguchi H."/>
            <person name="Takaki Y."/>
            <person name="Uchiyama I."/>
            <person name="Toyoda A."/>
            <person name="Nishi S."/>
            <person name="Chee G.-J."/>
            <person name="Arai W."/>
            <person name="Nunoura T."/>
            <person name="Itoh T."/>
            <person name="Hattori M."/>
            <person name="Takai K."/>
        </authorList>
    </citation>
    <scope>NUCLEOTIDE SEQUENCE</scope>
</reference>
<proteinExistence type="inferred from homology"/>
<evidence type="ECO:0000256" key="3">
    <source>
        <dbReference type="RuleBase" id="RU361235"/>
    </source>
</evidence>
<organism evidence="5">
    <name type="scientific">Acetithermum autotrophicum</name>
    <dbReference type="NCBI Taxonomy" id="1446466"/>
    <lineage>
        <taxon>Bacteria</taxon>
        <taxon>Candidatus Bipolaricaulota</taxon>
        <taxon>Candidatus Acetithermum</taxon>
    </lineage>
</organism>
<dbReference type="EMBL" id="AP011801">
    <property type="protein sequence ID" value="BAL58736.1"/>
    <property type="molecule type" value="Genomic_DNA"/>
</dbReference>
<dbReference type="GO" id="GO:0016787">
    <property type="term" value="F:hydrolase activity"/>
    <property type="evidence" value="ECO:0007669"/>
    <property type="project" value="UniProtKB-KW"/>
</dbReference>
<evidence type="ECO:0000259" key="4">
    <source>
        <dbReference type="Pfam" id="PF00135"/>
    </source>
</evidence>
<feature type="chain" id="PRO_5005134450" description="Carboxylic ester hydrolase" evidence="3">
    <location>
        <begin position="23"/>
        <end position="531"/>
    </location>
</feature>
<dbReference type="AlphaFoldDB" id="H5SRL9"/>
<dbReference type="CDD" id="cd00312">
    <property type="entry name" value="Esterase_lipase"/>
    <property type="match status" value="1"/>
</dbReference>
<sequence>MRTGHKICFAGALLLLSSSLWSVSQPCPSDENVVVTEQGCVRGESLGTVKVFRGIPYAAPPVKELRWKAPQEHPSWSNVRDATQFGKACPQLPGTIFRYQLEMDEDCLSLNVWTPKTHPEAKLPVMVWIHGGGLVQGSSSQQINDRLTYDGRFLAERFEVVVVTINYRLAQLGFLAHPALSAESAQNISGNYGLLEQIFALRWVQKNIQHFGGDPDNVTIFGESGGGKSVCALLASPLARGLFHRAIIQSGGCPSNLRKLRDSSLRESAEAQGERFARAIGCANAPDVLACLRSKTVQEILNTLPGEASILSTAEKWDFTVDGYALPDSPGRALELGNFNNVPLIAGTTGNEASIFTISLGIQTVEQYEAYVRTLFRGLADQVLALYPASAYPSPKAALDALISDVYFVCPTRRFTRDVAKHQPKTFLYHFTYVTRVGAQLNLGAFHGSEISFVFGNLANPTPQERALSDAIMGYWTNFAKTGDPNDGVLPTWPAYTLSEDPHLQLDISIKAARELRKKYCDFFDTLGMRP</sequence>